<gene>
    <name evidence="9" type="primary">Cnig_chr_V.g18281</name>
    <name evidence="9" type="ORF">B9Z55_018281</name>
</gene>
<reference evidence="10" key="1">
    <citation type="submission" date="2017-10" db="EMBL/GenBank/DDBJ databases">
        <title>Rapid genome shrinkage in a self-fertile nematode reveals novel sperm competition proteins.</title>
        <authorList>
            <person name="Yin D."/>
            <person name="Schwarz E.M."/>
            <person name="Thomas C.G."/>
            <person name="Felde R.L."/>
            <person name="Korf I.F."/>
            <person name="Cutter A.D."/>
            <person name="Schartner C.M."/>
            <person name="Ralston E.J."/>
            <person name="Meyer B.J."/>
            <person name="Haag E.S."/>
        </authorList>
    </citation>
    <scope>NUCLEOTIDE SEQUENCE [LARGE SCALE GENOMIC DNA]</scope>
    <source>
        <strain evidence="10">JU1422</strain>
    </source>
</reference>
<dbReference type="GO" id="GO:0016757">
    <property type="term" value="F:glycosyltransferase activity"/>
    <property type="evidence" value="ECO:0007669"/>
    <property type="project" value="UniProtKB-UniRule"/>
</dbReference>
<evidence type="ECO:0000256" key="2">
    <source>
        <dbReference type="ARBA" id="ARBA00007647"/>
    </source>
</evidence>
<evidence type="ECO:0000256" key="3">
    <source>
        <dbReference type="ARBA" id="ARBA00022676"/>
    </source>
</evidence>
<keyword evidence="5 8" id="KW-0812">Transmembrane</keyword>
<evidence type="ECO:0000313" key="9">
    <source>
        <dbReference type="EMBL" id="PIC25297.1"/>
    </source>
</evidence>
<dbReference type="GO" id="GO:0016020">
    <property type="term" value="C:membrane"/>
    <property type="evidence" value="ECO:0007669"/>
    <property type="project" value="UniProtKB-SubCell"/>
</dbReference>
<evidence type="ECO:0000256" key="5">
    <source>
        <dbReference type="ARBA" id="ARBA00022692"/>
    </source>
</evidence>
<keyword evidence="3 8" id="KW-0328">Glycosyltransferase</keyword>
<keyword evidence="6 8" id="KW-1133">Transmembrane helix</keyword>
<keyword evidence="10" id="KW-1185">Reference proteome</keyword>
<dbReference type="AlphaFoldDB" id="A0A2G5TDF4"/>
<dbReference type="PANTHER" id="PTHR21645:SF17">
    <property type="entry name" value="GLYCOSYLTRANSFERASE FAMILY 92 PROTEIN-RELATED"/>
    <property type="match status" value="1"/>
</dbReference>
<proteinExistence type="inferred from homology"/>
<evidence type="ECO:0000256" key="6">
    <source>
        <dbReference type="ARBA" id="ARBA00022989"/>
    </source>
</evidence>
<dbReference type="PANTHER" id="PTHR21645">
    <property type="entry name" value="GLYCOSYLTRANSFERASE FAMILY 92 PROTEIN"/>
    <property type="match status" value="1"/>
</dbReference>
<evidence type="ECO:0000313" key="10">
    <source>
        <dbReference type="Proteomes" id="UP000230233"/>
    </source>
</evidence>
<comment type="similarity">
    <text evidence="2 8">Belongs to the glycosyltransferase 92 family.</text>
</comment>
<accession>A0A2G5TDF4</accession>
<dbReference type="EC" id="2.4.1.-" evidence="8"/>
<comment type="caution">
    <text evidence="9">The sequence shown here is derived from an EMBL/GenBank/DDBJ whole genome shotgun (WGS) entry which is preliminary data.</text>
</comment>
<dbReference type="Proteomes" id="UP000230233">
    <property type="component" value="Chromosome V"/>
</dbReference>
<dbReference type="InterPro" id="IPR052012">
    <property type="entry name" value="GTase_92"/>
</dbReference>
<evidence type="ECO:0000256" key="4">
    <source>
        <dbReference type="ARBA" id="ARBA00022679"/>
    </source>
</evidence>
<dbReference type="EMBL" id="PDUG01000005">
    <property type="protein sequence ID" value="PIC25297.1"/>
    <property type="molecule type" value="Genomic_DNA"/>
</dbReference>
<feature type="transmembrane region" description="Helical" evidence="8">
    <location>
        <begin position="12"/>
        <end position="35"/>
    </location>
</feature>
<protein>
    <recommendedName>
        <fullName evidence="8">Glycosyltransferase family 92 protein</fullName>
        <ecNumber evidence="8">2.4.1.-</ecNumber>
    </recommendedName>
</protein>
<organism evidence="9 10">
    <name type="scientific">Caenorhabditis nigoni</name>
    <dbReference type="NCBI Taxonomy" id="1611254"/>
    <lineage>
        <taxon>Eukaryota</taxon>
        <taxon>Metazoa</taxon>
        <taxon>Ecdysozoa</taxon>
        <taxon>Nematoda</taxon>
        <taxon>Chromadorea</taxon>
        <taxon>Rhabditida</taxon>
        <taxon>Rhabditina</taxon>
        <taxon>Rhabditomorpha</taxon>
        <taxon>Rhabditoidea</taxon>
        <taxon>Rhabditidae</taxon>
        <taxon>Peloderinae</taxon>
        <taxon>Caenorhabditis</taxon>
    </lineage>
</organism>
<evidence type="ECO:0000256" key="7">
    <source>
        <dbReference type="ARBA" id="ARBA00023136"/>
    </source>
</evidence>
<sequence>MRSFYRRPKIVFVFVFLVLFVVWLFVTIIEFSFGLTVTTDDLIATGKTLRNGRQLKAFITSSYYYPTSESLGDNAIALVMSINLVSNPVLKLAHFFSPDSSELVIMAKNATSSVIMKASYVRVTPHEACQIITVFATAQLIPNVTNISMLGDNGVAEIPFTSPSYTKRDVVVCTSPLYVSEQWQNFLLAVHIYRKFGAHMNLYLISSVTSFYELMKEYEREVLLKKKKHYQYLTIIGIHDCAALGEC</sequence>
<comment type="subcellular location">
    <subcellularLocation>
        <location evidence="1">Membrane</location>
        <topology evidence="1">Single-pass membrane protein</topology>
    </subcellularLocation>
</comment>
<evidence type="ECO:0000256" key="1">
    <source>
        <dbReference type="ARBA" id="ARBA00004167"/>
    </source>
</evidence>
<keyword evidence="7 8" id="KW-0472">Membrane</keyword>
<dbReference type="OrthoDB" id="5809216at2759"/>
<keyword evidence="4 8" id="KW-0808">Transferase</keyword>
<evidence type="ECO:0000256" key="8">
    <source>
        <dbReference type="RuleBase" id="RU366017"/>
    </source>
</evidence>
<dbReference type="InterPro" id="IPR008166">
    <property type="entry name" value="Glyco_transf_92"/>
</dbReference>
<dbReference type="Pfam" id="PF01697">
    <property type="entry name" value="Glyco_transf_92"/>
    <property type="match status" value="1"/>
</dbReference>
<name>A0A2G5TDF4_9PELO</name>